<feature type="signal peptide" evidence="2">
    <location>
        <begin position="1"/>
        <end position="23"/>
    </location>
</feature>
<name>A0A023AX09_GRENI</name>
<dbReference type="EMBL" id="AFNH02001359">
    <property type="protein sequence ID" value="EZG43254.1"/>
    <property type="molecule type" value="Genomic_DNA"/>
</dbReference>
<dbReference type="VEuPathDB" id="CryptoDB:GNI_180120"/>
<feature type="compositionally biased region" description="Basic and acidic residues" evidence="1">
    <location>
        <begin position="1043"/>
        <end position="1054"/>
    </location>
</feature>
<evidence type="ECO:0000313" key="4">
    <source>
        <dbReference type="Proteomes" id="UP000019763"/>
    </source>
</evidence>
<gene>
    <name evidence="3" type="ORF">GNI_180120</name>
</gene>
<dbReference type="GeneID" id="22916062"/>
<feature type="region of interest" description="Disordered" evidence="1">
    <location>
        <begin position="1043"/>
        <end position="1136"/>
    </location>
</feature>
<feature type="compositionally biased region" description="Basic and acidic residues" evidence="1">
    <location>
        <begin position="1103"/>
        <end position="1115"/>
    </location>
</feature>
<feature type="compositionally biased region" description="Basic and acidic residues" evidence="1">
    <location>
        <begin position="1084"/>
        <end position="1093"/>
    </location>
</feature>
<evidence type="ECO:0008006" key="5">
    <source>
        <dbReference type="Google" id="ProtNLM"/>
    </source>
</evidence>
<evidence type="ECO:0000313" key="3">
    <source>
        <dbReference type="EMBL" id="EZG43254.1"/>
    </source>
</evidence>
<feature type="region of interest" description="Disordered" evidence="1">
    <location>
        <begin position="1219"/>
        <end position="1265"/>
    </location>
</feature>
<evidence type="ECO:0000256" key="1">
    <source>
        <dbReference type="SAM" id="MobiDB-lite"/>
    </source>
</evidence>
<protein>
    <recommendedName>
        <fullName evidence="5">Transmembrane protein</fullName>
    </recommendedName>
</protein>
<dbReference type="RefSeq" id="XP_011133490.1">
    <property type="nucleotide sequence ID" value="XM_011135188.1"/>
</dbReference>
<keyword evidence="4" id="KW-1185">Reference proteome</keyword>
<keyword evidence="2" id="KW-0732">Signal</keyword>
<feature type="region of interest" description="Disordered" evidence="1">
    <location>
        <begin position="539"/>
        <end position="561"/>
    </location>
</feature>
<organism evidence="3 4">
    <name type="scientific">Gregarina niphandrodes</name>
    <name type="common">Septate eugregarine</name>
    <dbReference type="NCBI Taxonomy" id="110365"/>
    <lineage>
        <taxon>Eukaryota</taxon>
        <taxon>Sar</taxon>
        <taxon>Alveolata</taxon>
        <taxon>Apicomplexa</taxon>
        <taxon>Conoidasida</taxon>
        <taxon>Gregarinasina</taxon>
        <taxon>Eugregarinorida</taxon>
        <taxon>Gregarinidae</taxon>
        <taxon>Gregarina</taxon>
    </lineage>
</organism>
<feature type="region of interest" description="Disordered" evidence="1">
    <location>
        <begin position="863"/>
        <end position="890"/>
    </location>
</feature>
<feature type="compositionally biased region" description="Polar residues" evidence="1">
    <location>
        <begin position="865"/>
        <end position="881"/>
    </location>
</feature>
<feature type="compositionally biased region" description="Basic and acidic residues" evidence="1">
    <location>
        <begin position="1061"/>
        <end position="1077"/>
    </location>
</feature>
<accession>A0A023AX09</accession>
<sequence length="1356" mass="149228">MGVEKMFVAVFWVCVAGLNPSASERLNAASRERVKFPVREVASWREDATRVLPRLAPAGNRTGALGAWWRAHRGALFARRRSRSVCDSIAGRSCAAVDDSRIEDFLWDAAGLRGPNLYTHRFTRLLDAQLGAHPLGSEPRGALSGVPLEVLSRWLMAAELPQLLAVPARTWALGMEPSRARTSGLARALAPAKRRRRYAVPRTSAEARGLRGEAPQDAAYDYWLRQFCAPGALCPACVRSPAAGNRTGDLEVGGVCHRVNDPEALDRLLDSESYALAPDKDPHPGVFGGSTVGRLLGPLPASLSGTLSLALETAAAPAADGRKPVTAVALKVGAESQALAPLPFRHFASRPRPPTGTARVGTARTETAKSGAARTVAAGGTETRPFRGLGRLLIRWLPEVEWLSEGKWLPSRFRTRRVPSERTAQRALEGARCDDETVLSMLNRDKRTWPPVVAALRIEPVLVDRWIHGKDFGTTRPRHGDLRRGPFSFKTWLRALTRQALGRPWLRPPPWLNVRQWLHSVTGRPAKAYGDKIQGDKIYGDKKSSGASTTEDTKVGSATSAEVDALSPRRLELYSSYLRLLSSEISPIELQVAAGDDWRWSYPQSLSGWLSAQSTENMPPGHVLSLKGAWHNAGLLSERGEIHLEPPMVVSEIGFSTMPEGLGEGGDDRPSRADMIMTGYTVHNVTEGEGQLYNCLHQHRRGGQCDNLNVAWRYALRGFESKLSQGQLITGSLFQRIDFIEISDKAGNRTSDPAESGRLDRAYMNNRRRGYIPSLLPSYAPLRLNYIDLNLPVPTYRIRYPVSTFHGANFQALLNEAVRHTDLYKVEPDVEANTVILEATDDPNSPVSFDPVSFDPVSFDPVSFTHDTSPTQDHPSPTRDPSPTEDPAQPNRRLHYYLHFYGTAPLRVRQNARSVGLDKGAPVTRGFQLPVAAQTAYDASWVLTVNRALAENRGRAFLTRDGAVVNSDLRPLRSAVRVVAVRNLPREAALVSAQQMHRRYLSTRYALHEFAKAELVQIPHNRIQLNKEERDSLLKQLKERLDERLGSSKGRDDAVVLGGEAEGKTESRAGDERKKESGAVGEGKTGREGKTGVEDGGASESSRLSEGRGSNEGENRGLSAGLLPTDDGPELPFPLQMDAGWVDTVSAENLAAQRASGQRTDSNAPVQGLGSADSVIDALRQVPVDGEIAAIVADTLGQVEASVMDLVRDVTIITVTEDPETGETVSRKVRLDLPSPTPRGDQESFSLEDNLFTPRDHDDEDEEDDHRTITFELAVLDEDGREVYQEIDIPIRLVSVQDHPEELQQYLQEEHDLGEEEAQRVAAEVLQVLDGYDLDQFDDLLDMLEEYNLNDDDLLF</sequence>
<feature type="compositionally biased region" description="Polar residues" evidence="1">
    <location>
        <begin position="545"/>
        <end position="560"/>
    </location>
</feature>
<dbReference type="Proteomes" id="UP000019763">
    <property type="component" value="Unassembled WGS sequence"/>
</dbReference>
<proteinExistence type="predicted"/>
<reference evidence="3" key="1">
    <citation type="submission" date="2013-12" db="EMBL/GenBank/DDBJ databases">
        <authorList>
            <person name="Omoto C.K."/>
            <person name="Sibley D."/>
            <person name="Venepally P."/>
            <person name="Hadjithomas M."/>
            <person name="Karamycheva S."/>
            <person name="Brunk B."/>
            <person name="Roos D."/>
            <person name="Caler E."/>
            <person name="Lorenzi H."/>
        </authorList>
    </citation>
    <scope>NUCLEOTIDE SEQUENCE</scope>
</reference>
<comment type="caution">
    <text evidence="3">The sequence shown here is derived from an EMBL/GenBank/DDBJ whole genome shotgun (WGS) entry which is preliminary data.</text>
</comment>
<feature type="chain" id="PRO_5001516046" description="Transmembrane protein" evidence="2">
    <location>
        <begin position="24"/>
        <end position="1356"/>
    </location>
</feature>
<evidence type="ECO:0000256" key="2">
    <source>
        <dbReference type="SAM" id="SignalP"/>
    </source>
</evidence>
<feature type="region of interest" description="Disordered" evidence="1">
    <location>
        <begin position="346"/>
        <end position="378"/>
    </location>
</feature>